<dbReference type="Proteomes" id="UP000245926">
    <property type="component" value="Chromosome"/>
</dbReference>
<name>A0A2U8W0H5_9HYPH</name>
<accession>A0A2U8W0H5</accession>
<sequence length="80" mass="8232">MGRLPGDALPTAVAACAEQLARDLGYSRVVIEFSDDALSDGEAGILHAAGYESRGRLLARGAVVGRAAVELACIPAVRSH</sequence>
<evidence type="ECO:0000313" key="1">
    <source>
        <dbReference type="EMBL" id="AWN39583.1"/>
    </source>
</evidence>
<dbReference type="AlphaFoldDB" id="A0A2U8W0H5"/>
<protein>
    <submittedName>
        <fullName evidence="1">Uncharacterized protein</fullName>
    </submittedName>
</protein>
<keyword evidence="2" id="KW-1185">Reference proteome</keyword>
<dbReference type="KEGG" id="mets:DK389_02385"/>
<dbReference type="OrthoDB" id="8479388at2"/>
<gene>
    <name evidence="1" type="ORF">DK389_02385</name>
</gene>
<evidence type="ECO:0000313" key="2">
    <source>
        <dbReference type="Proteomes" id="UP000245926"/>
    </source>
</evidence>
<proteinExistence type="predicted"/>
<reference evidence="2" key="1">
    <citation type="submission" date="2018-05" db="EMBL/GenBank/DDBJ databases">
        <title>Complete Genome Sequence of Methylobacterium sp. 17SD2-17.</title>
        <authorList>
            <person name="Srinivasan S."/>
        </authorList>
    </citation>
    <scope>NUCLEOTIDE SEQUENCE [LARGE SCALE GENOMIC DNA]</scope>
    <source>
        <strain evidence="2">17SD2-17</strain>
    </source>
</reference>
<dbReference type="EMBL" id="CP029550">
    <property type="protein sequence ID" value="AWN39583.1"/>
    <property type="molecule type" value="Genomic_DNA"/>
</dbReference>
<organism evidence="1 2">
    <name type="scientific">Methylobacterium durans</name>
    <dbReference type="NCBI Taxonomy" id="2202825"/>
    <lineage>
        <taxon>Bacteria</taxon>
        <taxon>Pseudomonadati</taxon>
        <taxon>Pseudomonadota</taxon>
        <taxon>Alphaproteobacteria</taxon>
        <taxon>Hyphomicrobiales</taxon>
        <taxon>Methylobacteriaceae</taxon>
        <taxon>Methylobacterium</taxon>
    </lineage>
</organism>